<dbReference type="KEGG" id="salo:EF888_16235"/>
<proteinExistence type="predicted"/>
<evidence type="ECO:0000256" key="2">
    <source>
        <dbReference type="SAM" id="Phobius"/>
    </source>
</evidence>
<feature type="region of interest" description="Disordered" evidence="1">
    <location>
        <begin position="167"/>
        <end position="187"/>
    </location>
</feature>
<keyword evidence="2" id="KW-0472">Membrane</keyword>
<keyword evidence="4" id="KW-1185">Reference proteome</keyword>
<feature type="transmembrane region" description="Helical" evidence="2">
    <location>
        <begin position="40"/>
        <end position="61"/>
    </location>
</feature>
<protein>
    <submittedName>
        <fullName evidence="3">Uncharacterized protein</fullName>
    </submittedName>
</protein>
<keyword evidence="2" id="KW-1133">Transmembrane helix</keyword>
<evidence type="ECO:0000313" key="4">
    <source>
        <dbReference type="Proteomes" id="UP000245390"/>
    </source>
</evidence>
<feature type="transmembrane region" description="Helical" evidence="2">
    <location>
        <begin position="67"/>
        <end position="88"/>
    </location>
</feature>
<reference evidence="3 4" key="1">
    <citation type="submission" date="2018-05" db="EMBL/GenBank/DDBJ databases">
        <title>Genomic Encyclopedia of Type Strains, Phase IV (KMG-IV): sequencing the most valuable type-strain genomes for metagenomic binning, comparative biology and taxonomic classification.</title>
        <authorList>
            <person name="Goeker M."/>
        </authorList>
    </citation>
    <scope>NUCLEOTIDE SEQUENCE [LARGE SCALE GENOMIC DNA]</scope>
    <source>
        <strain evidence="3 4">DSM 103371</strain>
    </source>
</reference>
<dbReference type="OrthoDB" id="10003896at2"/>
<dbReference type="RefSeq" id="WP_109759819.1">
    <property type="nucleotide sequence ID" value="NZ_CP034588.1"/>
</dbReference>
<dbReference type="AlphaFoldDB" id="A0A316G470"/>
<feature type="transmembrane region" description="Helical" evidence="2">
    <location>
        <begin position="6"/>
        <end position="28"/>
    </location>
</feature>
<dbReference type="Proteomes" id="UP000245390">
    <property type="component" value="Unassembled WGS sequence"/>
</dbReference>
<evidence type="ECO:0000313" key="3">
    <source>
        <dbReference type="EMBL" id="PWK55744.1"/>
    </source>
</evidence>
<keyword evidence="2" id="KW-0812">Transmembrane</keyword>
<dbReference type="EMBL" id="QGGV01000006">
    <property type="protein sequence ID" value="PWK55744.1"/>
    <property type="molecule type" value="Genomic_DNA"/>
</dbReference>
<evidence type="ECO:0000256" key="1">
    <source>
        <dbReference type="SAM" id="MobiDB-lite"/>
    </source>
</evidence>
<name>A0A316G470_9RHOB</name>
<sequence length="196" mass="21813">MDILSPLFLLLFKTFVVVLPMTVGWLAFRRLMLSKSANSWIYAFACLLAAITAAGLAPWTLGLARASWVFFILAAFCPAIWIGVVLLCDVSRRQRYEADPLTDVVLTFTSRQRPAPLVLEDPDTPGTPVPVFRHSKPSLPSIFDKGPFRPARNPVTRTRMLMSIARDMRGNGSSDTRRPKLLPAPDTLELPFLSRG</sequence>
<gene>
    <name evidence="3" type="ORF">C8D95_106140</name>
</gene>
<comment type="caution">
    <text evidence="3">The sequence shown here is derived from an EMBL/GenBank/DDBJ whole genome shotgun (WGS) entry which is preliminary data.</text>
</comment>
<organism evidence="3 4">
    <name type="scientific">Silicimonas algicola</name>
    <dbReference type="NCBI Taxonomy" id="1826607"/>
    <lineage>
        <taxon>Bacteria</taxon>
        <taxon>Pseudomonadati</taxon>
        <taxon>Pseudomonadota</taxon>
        <taxon>Alphaproteobacteria</taxon>
        <taxon>Rhodobacterales</taxon>
        <taxon>Paracoccaceae</taxon>
    </lineage>
</organism>
<accession>A0A316G470</accession>